<dbReference type="Proteomes" id="UP001165302">
    <property type="component" value="Unassembled WGS sequence"/>
</dbReference>
<dbReference type="EMBL" id="JADEYP010000020">
    <property type="protein sequence ID" value="MCA5005710.1"/>
    <property type="molecule type" value="Genomic_DNA"/>
</dbReference>
<dbReference type="Gene3D" id="3.40.630.40">
    <property type="entry name" value="Zn-dependent exopeptidases"/>
    <property type="match status" value="1"/>
</dbReference>
<keyword evidence="6" id="KW-1185">Reference proteome</keyword>
<accession>A0ABS7Z9Z9</accession>
<comment type="caution">
    <text evidence="5">The sequence shown here is derived from an EMBL/GenBank/DDBJ whole genome shotgun (WGS) entry which is preliminary data.</text>
</comment>
<sequence length="325" mass="37508">MSNLITFLFLLISLNLVSGQSLKDIRICLDSGHGGTSATDSFRIGLNGEREEWINLRVAKYLEKMLVSEGAVVKMTRDSDVFVDLHERGRIANEFGANIFVSIHHNATADRSVNYPVIYFHGSALENVSSVNFAHLLINEFHEHLYPNEKLYSIVSDYLIFPNRGAAVLRGTYGIPSVIGEASYFSNPSEELRLKDTLYNYKEAVAYFEAVKKFFNTNKYAIYPEKSLSKEIPQIVVNQEAGRMSKSALSWSSHLDYVDEIIKSRNVEKFAVARDYVWDIMKFFPDNYRVHEMYSNMLYILQELKETEAYEIVKKRYENYIYKIN</sequence>
<dbReference type="Pfam" id="PF01520">
    <property type="entry name" value="Amidase_3"/>
    <property type="match status" value="1"/>
</dbReference>
<evidence type="ECO:0000256" key="3">
    <source>
        <dbReference type="ARBA" id="ARBA00022801"/>
    </source>
</evidence>
<organism evidence="5 6">
    <name type="scientific">Sphingobacterium bovistauri</name>
    <dbReference type="NCBI Taxonomy" id="2781959"/>
    <lineage>
        <taxon>Bacteria</taxon>
        <taxon>Pseudomonadati</taxon>
        <taxon>Bacteroidota</taxon>
        <taxon>Sphingobacteriia</taxon>
        <taxon>Sphingobacteriales</taxon>
        <taxon>Sphingobacteriaceae</taxon>
        <taxon>Sphingobacterium</taxon>
    </lineage>
</organism>
<dbReference type="CDD" id="cd02696">
    <property type="entry name" value="MurNAc-LAA"/>
    <property type="match status" value="1"/>
</dbReference>
<dbReference type="SMART" id="SM00646">
    <property type="entry name" value="Ami_3"/>
    <property type="match status" value="1"/>
</dbReference>
<dbReference type="RefSeq" id="WP_225553704.1">
    <property type="nucleotide sequence ID" value="NZ_JADEYP010000020.1"/>
</dbReference>
<evidence type="ECO:0000313" key="6">
    <source>
        <dbReference type="Proteomes" id="UP001165302"/>
    </source>
</evidence>
<dbReference type="PANTHER" id="PTHR30404">
    <property type="entry name" value="N-ACETYLMURAMOYL-L-ALANINE AMIDASE"/>
    <property type="match status" value="1"/>
</dbReference>
<dbReference type="SUPFAM" id="SSF53187">
    <property type="entry name" value="Zn-dependent exopeptidases"/>
    <property type="match status" value="1"/>
</dbReference>
<comment type="catalytic activity">
    <reaction evidence="1">
        <text>Hydrolyzes the link between N-acetylmuramoyl residues and L-amino acid residues in certain cell-wall glycopeptides.</text>
        <dbReference type="EC" id="3.5.1.28"/>
    </reaction>
</comment>
<protein>
    <recommendedName>
        <fullName evidence="2">N-acetylmuramoyl-L-alanine amidase</fullName>
        <ecNumber evidence="2">3.5.1.28</ecNumber>
    </recommendedName>
</protein>
<dbReference type="EC" id="3.5.1.28" evidence="2"/>
<evidence type="ECO:0000256" key="1">
    <source>
        <dbReference type="ARBA" id="ARBA00001561"/>
    </source>
</evidence>
<evidence type="ECO:0000259" key="4">
    <source>
        <dbReference type="SMART" id="SM00646"/>
    </source>
</evidence>
<feature type="domain" description="MurNAc-LAA" evidence="4">
    <location>
        <begin position="89"/>
        <end position="212"/>
    </location>
</feature>
<name>A0ABS7Z9Z9_9SPHI</name>
<dbReference type="InterPro" id="IPR002508">
    <property type="entry name" value="MurNAc-LAA_cat"/>
</dbReference>
<evidence type="ECO:0000256" key="2">
    <source>
        <dbReference type="ARBA" id="ARBA00011901"/>
    </source>
</evidence>
<reference evidence="5" key="1">
    <citation type="submission" date="2020-10" db="EMBL/GenBank/DDBJ databases">
        <authorList>
            <person name="Lu T."/>
            <person name="Wang Q."/>
            <person name="Han X."/>
        </authorList>
    </citation>
    <scope>NUCLEOTIDE SEQUENCE</scope>
    <source>
        <strain evidence="5">WQ 366</strain>
    </source>
</reference>
<keyword evidence="3" id="KW-0378">Hydrolase</keyword>
<proteinExistence type="predicted"/>
<dbReference type="InterPro" id="IPR050695">
    <property type="entry name" value="N-acetylmuramoyl_amidase_3"/>
</dbReference>
<gene>
    <name evidence="5" type="ORF">IPZ78_11155</name>
</gene>
<evidence type="ECO:0000313" key="5">
    <source>
        <dbReference type="EMBL" id="MCA5005710.1"/>
    </source>
</evidence>
<dbReference type="PANTHER" id="PTHR30404:SF0">
    <property type="entry name" value="N-ACETYLMURAMOYL-L-ALANINE AMIDASE AMIC"/>
    <property type="match status" value="1"/>
</dbReference>